<feature type="compositionally biased region" description="Polar residues" evidence="1">
    <location>
        <begin position="117"/>
        <end position="137"/>
    </location>
</feature>
<comment type="caution">
    <text evidence="2">The sequence shown here is derived from an EMBL/GenBank/DDBJ whole genome shotgun (WGS) entry which is preliminary data.</text>
</comment>
<evidence type="ECO:0000313" key="3">
    <source>
        <dbReference type="Proteomes" id="UP001480595"/>
    </source>
</evidence>
<dbReference type="GeneID" id="92086841"/>
<sequence length="211" mass="22780">MNIGQINFECITNATSVYTVGSIPLRATATWRTSGRTTVAGEESNGRQGHLAALVLLPLQRLPGGGEPQSEAQARRQGCVFVEIAATLLGGACAVDPWHYLGKDANGRRLEVIRAATATSNGPAPSSTVSERPTRGSTAPRWKELMNSTLPSMLKANPKDRHSPDWENEDYGSFDIDLVRGGIWAEGLMPGESEEISRTIREMRAQLHPAS</sequence>
<dbReference type="RefSeq" id="XP_066721919.1">
    <property type="nucleotide sequence ID" value="XM_066853778.1"/>
</dbReference>
<keyword evidence="3" id="KW-1185">Reference proteome</keyword>
<accession>A0ABR1WW65</accession>
<evidence type="ECO:0000256" key="1">
    <source>
        <dbReference type="SAM" id="MobiDB-lite"/>
    </source>
</evidence>
<feature type="region of interest" description="Disordered" evidence="1">
    <location>
        <begin position="117"/>
        <end position="140"/>
    </location>
</feature>
<dbReference type="EMBL" id="JAQQWL010000002">
    <property type="protein sequence ID" value="KAK8087395.1"/>
    <property type="molecule type" value="Genomic_DNA"/>
</dbReference>
<reference evidence="2 3" key="1">
    <citation type="submission" date="2023-01" db="EMBL/GenBank/DDBJ databases">
        <title>Analysis of 21 Apiospora genomes using comparative genomics revels a genus with tremendous synthesis potential of carbohydrate active enzymes and secondary metabolites.</title>
        <authorList>
            <person name="Sorensen T."/>
        </authorList>
    </citation>
    <scope>NUCLEOTIDE SEQUENCE [LARGE SCALE GENOMIC DNA]</scope>
    <source>
        <strain evidence="2 3">CBS 135458</strain>
    </source>
</reference>
<name>A0ABR1WW65_9PEZI</name>
<protein>
    <submittedName>
        <fullName evidence="2">Uncharacterized protein</fullName>
    </submittedName>
</protein>
<organism evidence="2 3">
    <name type="scientific">Apiospora phragmitis</name>
    <dbReference type="NCBI Taxonomy" id="2905665"/>
    <lineage>
        <taxon>Eukaryota</taxon>
        <taxon>Fungi</taxon>
        <taxon>Dikarya</taxon>
        <taxon>Ascomycota</taxon>
        <taxon>Pezizomycotina</taxon>
        <taxon>Sordariomycetes</taxon>
        <taxon>Xylariomycetidae</taxon>
        <taxon>Amphisphaeriales</taxon>
        <taxon>Apiosporaceae</taxon>
        <taxon>Apiospora</taxon>
    </lineage>
</organism>
<evidence type="ECO:0000313" key="2">
    <source>
        <dbReference type="EMBL" id="KAK8087395.1"/>
    </source>
</evidence>
<dbReference type="Proteomes" id="UP001480595">
    <property type="component" value="Unassembled WGS sequence"/>
</dbReference>
<gene>
    <name evidence="2" type="ORF">PG994_002369</name>
</gene>
<proteinExistence type="predicted"/>